<comment type="subcellular location">
    <subcellularLocation>
        <location evidence="2 17 18">Cytoplasm</location>
    </subcellularLocation>
</comment>
<dbReference type="NCBIfam" id="TIGR01087">
    <property type="entry name" value="murD"/>
    <property type="match status" value="1"/>
</dbReference>
<evidence type="ECO:0000256" key="7">
    <source>
        <dbReference type="ARBA" id="ARBA00022490"/>
    </source>
</evidence>
<evidence type="ECO:0000259" key="20">
    <source>
        <dbReference type="Pfam" id="PF08245"/>
    </source>
</evidence>
<organism evidence="21 22">
    <name type="scientific">Calditerricola satsumensis</name>
    <dbReference type="NCBI Taxonomy" id="373054"/>
    <lineage>
        <taxon>Bacteria</taxon>
        <taxon>Bacillati</taxon>
        <taxon>Bacillota</taxon>
        <taxon>Bacilli</taxon>
        <taxon>Bacillales</taxon>
        <taxon>Bacillaceae</taxon>
        <taxon>Calditerricola</taxon>
    </lineage>
</organism>
<evidence type="ECO:0000256" key="17">
    <source>
        <dbReference type="HAMAP-Rule" id="MF_00639"/>
    </source>
</evidence>
<dbReference type="Gene3D" id="3.40.1190.10">
    <property type="entry name" value="Mur-like, catalytic domain"/>
    <property type="match status" value="1"/>
</dbReference>
<dbReference type="InterPro" id="IPR005762">
    <property type="entry name" value="MurD"/>
</dbReference>
<feature type="domain" description="Mur ligase C-terminal" evidence="19">
    <location>
        <begin position="319"/>
        <end position="433"/>
    </location>
</feature>
<dbReference type="PANTHER" id="PTHR43692">
    <property type="entry name" value="UDP-N-ACETYLMURAMOYLALANINE--D-GLUTAMATE LIGASE"/>
    <property type="match status" value="1"/>
</dbReference>
<dbReference type="GO" id="GO:0008764">
    <property type="term" value="F:UDP-N-acetylmuramoylalanine-D-glutamate ligase activity"/>
    <property type="evidence" value="ECO:0007669"/>
    <property type="project" value="UniProtKB-UniRule"/>
</dbReference>
<evidence type="ECO:0000256" key="11">
    <source>
        <dbReference type="ARBA" id="ARBA00022960"/>
    </source>
</evidence>
<dbReference type="SUPFAM" id="SSF53623">
    <property type="entry name" value="MurD-like peptide ligases, catalytic domain"/>
    <property type="match status" value="1"/>
</dbReference>
<dbReference type="Pfam" id="PF21799">
    <property type="entry name" value="MurD-like_N"/>
    <property type="match status" value="1"/>
</dbReference>
<evidence type="ECO:0000256" key="6">
    <source>
        <dbReference type="ARBA" id="ARBA00015655"/>
    </source>
</evidence>
<dbReference type="Gene3D" id="3.40.50.720">
    <property type="entry name" value="NAD(P)-binding Rossmann-like Domain"/>
    <property type="match status" value="1"/>
</dbReference>
<dbReference type="GO" id="GO:0009252">
    <property type="term" value="P:peptidoglycan biosynthetic process"/>
    <property type="evidence" value="ECO:0007669"/>
    <property type="project" value="UniProtKB-UniRule"/>
</dbReference>
<feature type="binding site" evidence="17">
    <location>
        <begin position="121"/>
        <end position="127"/>
    </location>
    <ligand>
        <name>ATP</name>
        <dbReference type="ChEBI" id="CHEBI:30616"/>
    </ligand>
</feature>
<feature type="domain" description="Mur ligase central" evidence="20">
    <location>
        <begin position="119"/>
        <end position="296"/>
    </location>
</feature>
<evidence type="ECO:0000259" key="19">
    <source>
        <dbReference type="Pfam" id="PF02875"/>
    </source>
</evidence>
<comment type="caution">
    <text evidence="21">The sequence shown here is derived from an EMBL/GenBank/DDBJ whole genome shotgun (WGS) entry which is preliminary data.</text>
</comment>
<accession>A0A8J3B391</accession>
<dbReference type="EMBL" id="BMOF01000002">
    <property type="protein sequence ID" value="GGJ92339.1"/>
    <property type="molecule type" value="Genomic_DNA"/>
</dbReference>
<dbReference type="Pfam" id="PF08245">
    <property type="entry name" value="Mur_ligase_M"/>
    <property type="match status" value="1"/>
</dbReference>
<evidence type="ECO:0000256" key="3">
    <source>
        <dbReference type="ARBA" id="ARBA00004752"/>
    </source>
</evidence>
<evidence type="ECO:0000256" key="8">
    <source>
        <dbReference type="ARBA" id="ARBA00022598"/>
    </source>
</evidence>
<dbReference type="GO" id="GO:0008360">
    <property type="term" value="P:regulation of cell shape"/>
    <property type="evidence" value="ECO:0007669"/>
    <property type="project" value="UniProtKB-KW"/>
</dbReference>
<dbReference type="InterPro" id="IPR004101">
    <property type="entry name" value="Mur_ligase_C"/>
</dbReference>
<keyword evidence="11 17" id="KW-0133">Cell shape</keyword>
<comment type="catalytic activity">
    <reaction evidence="16 17 18">
        <text>UDP-N-acetyl-alpha-D-muramoyl-L-alanine + D-glutamate + ATP = UDP-N-acetyl-alpha-D-muramoyl-L-alanyl-D-glutamate + ADP + phosphate + H(+)</text>
        <dbReference type="Rhea" id="RHEA:16429"/>
        <dbReference type="ChEBI" id="CHEBI:15378"/>
        <dbReference type="ChEBI" id="CHEBI:29986"/>
        <dbReference type="ChEBI" id="CHEBI:30616"/>
        <dbReference type="ChEBI" id="CHEBI:43474"/>
        <dbReference type="ChEBI" id="CHEBI:83898"/>
        <dbReference type="ChEBI" id="CHEBI:83900"/>
        <dbReference type="ChEBI" id="CHEBI:456216"/>
        <dbReference type="EC" id="6.3.2.9"/>
    </reaction>
</comment>
<comment type="function">
    <text evidence="1 17 18">Cell wall formation. Catalyzes the addition of glutamate to the nucleotide precursor UDP-N-acetylmuramoyl-L-alanine (UMA).</text>
</comment>
<gene>
    <name evidence="17 21" type="primary">murD</name>
    <name evidence="21" type="ORF">GCM10007043_02490</name>
</gene>
<dbReference type="Gene3D" id="3.90.190.20">
    <property type="entry name" value="Mur ligase, C-terminal domain"/>
    <property type="match status" value="1"/>
</dbReference>
<evidence type="ECO:0000256" key="14">
    <source>
        <dbReference type="ARBA" id="ARBA00030398"/>
    </source>
</evidence>
<dbReference type="Pfam" id="PF02875">
    <property type="entry name" value="Mur_ligase_C"/>
    <property type="match status" value="1"/>
</dbReference>
<keyword evidence="7 17" id="KW-0963">Cytoplasm</keyword>
<dbReference type="InterPro" id="IPR013221">
    <property type="entry name" value="Mur_ligase_cen"/>
</dbReference>
<reference evidence="21" key="1">
    <citation type="journal article" date="2014" name="Int. J. Syst. Evol. Microbiol.">
        <title>Complete genome sequence of Corynebacterium casei LMG S-19264T (=DSM 44701T), isolated from a smear-ripened cheese.</title>
        <authorList>
            <consortium name="US DOE Joint Genome Institute (JGI-PGF)"/>
            <person name="Walter F."/>
            <person name="Albersmeier A."/>
            <person name="Kalinowski J."/>
            <person name="Ruckert C."/>
        </authorList>
    </citation>
    <scope>NUCLEOTIDE SEQUENCE</scope>
    <source>
        <strain evidence="21">JCM 14719</strain>
    </source>
</reference>
<dbReference type="AlphaFoldDB" id="A0A8J3B391"/>
<comment type="similarity">
    <text evidence="4 17">Belongs to the MurCDEF family.</text>
</comment>
<name>A0A8J3B391_9BACI</name>
<evidence type="ECO:0000256" key="5">
    <source>
        <dbReference type="ARBA" id="ARBA00012212"/>
    </source>
</evidence>
<dbReference type="SUPFAM" id="SSF51984">
    <property type="entry name" value="MurCD N-terminal domain"/>
    <property type="match status" value="1"/>
</dbReference>
<dbReference type="RefSeq" id="WP_188816578.1">
    <property type="nucleotide sequence ID" value="NZ_BMOF01000002.1"/>
</dbReference>
<evidence type="ECO:0000313" key="22">
    <source>
        <dbReference type="Proteomes" id="UP000637720"/>
    </source>
</evidence>
<protein>
    <recommendedName>
        <fullName evidence="6 17">UDP-N-acetylmuramoylalanine--D-glutamate ligase</fullName>
        <ecNumber evidence="5 17">6.3.2.9</ecNumber>
    </recommendedName>
    <alternativeName>
        <fullName evidence="15 17">D-glutamic acid-adding enzyme</fullName>
    </alternativeName>
    <alternativeName>
        <fullName evidence="14 17">UDP-N-acetylmuramoyl-L-alanyl-D-glutamate synthetase</fullName>
    </alternativeName>
</protein>
<evidence type="ECO:0000256" key="10">
    <source>
        <dbReference type="ARBA" id="ARBA00022840"/>
    </source>
</evidence>
<dbReference type="PANTHER" id="PTHR43692:SF1">
    <property type="entry name" value="UDP-N-ACETYLMURAMOYLALANINE--D-GLUTAMATE LIGASE"/>
    <property type="match status" value="1"/>
</dbReference>
<dbReference type="SUPFAM" id="SSF53244">
    <property type="entry name" value="MurD-like peptide ligases, peptide-binding domain"/>
    <property type="match status" value="1"/>
</dbReference>
<evidence type="ECO:0000256" key="15">
    <source>
        <dbReference type="ARBA" id="ARBA00032324"/>
    </source>
</evidence>
<dbReference type="GO" id="GO:0051301">
    <property type="term" value="P:cell division"/>
    <property type="evidence" value="ECO:0007669"/>
    <property type="project" value="UniProtKB-KW"/>
</dbReference>
<dbReference type="InterPro" id="IPR036615">
    <property type="entry name" value="Mur_ligase_C_dom_sf"/>
</dbReference>
<keyword evidence="12 17" id="KW-0573">Peptidoglycan synthesis</keyword>
<keyword evidence="22" id="KW-1185">Reference proteome</keyword>
<keyword evidence="9 17" id="KW-0547">Nucleotide-binding</keyword>
<keyword evidence="17 18" id="KW-0132">Cell division</keyword>
<dbReference type="InterPro" id="IPR036565">
    <property type="entry name" value="Mur-like_cat_sf"/>
</dbReference>
<dbReference type="HAMAP" id="MF_00639">
    <property type="entry name" value="MurD"/>
    <property type="match status" value="1"/>
</dbReference>
<evidence type="ECO:0000256" key="1">
    <source>
        <dbReference type="ARBA" id="ARBA00002734"/>
    </source>
</evidence>
<proteinExistence type="inferred from homology"/>
<keyword evidence="8 17" id="KW-0436">Ligase</keyword>
<evidence type="ECO:0000256" key="13">
    <source>
        <dbReference type="ARBA" id="ARBA00023316"/>
    </source>
</evidence>
<dbReference type="Proteomes" id="UP000637720">
    <property type="component" value="Unassembled WGS sequence"/>
</dbReference>
<dbReference type="UniPathway" id="UPA00219"/>
<reference evidence="21" key="2">
    <citation type="submission" date="2020-09" db="EMBL/GenBank/DDBJ databases">
        <authorList>
            <person name="Sun Q."/>
            <person name="Ohkuma M."/>
        </authorList>
    </citation>
    <scope>NUCLEOTIDE SEQUENCE</scope>
    <source>
        <strain evidence="21">JCM 14719</strain>
    </source>
</reference>
<evidence type="ECO:0000256" key="16">
    <source>
        <dbReference type="ARBA" id="ARBA00047632"/>
    </source>
</evidence>
<evidence type="ECO:0000256" key="12">
    <source>
        <dbReference type="ARBA" id="ARBA00022984"/>
    </source>
</evidence>
<evidence type="ECO:0000256" key="9">
    <source>
        <dbReference type="ARBA" id="ARBA00022741"/>
    </source>
</evidence>
<evidence type="ECO:0000256" key="4">
    <source>
        <dbReference type="ARBA" id="ARBA00010416"/>
    </source>
</evidence>
<keyword evidence="13 17" id="KW-0961">Cell wall biogenesis/degradation</keyword>
<evidence type="ECO:0000313" key="21">
    <source>
        <dbReference type="EMBL" id="GGJ92339.1"/>
    </source>
</evidence>
<dbReference type="EC" id="6.3.2.9" evidence="5 17"/>
<dbReference type="GO" id="GO:0005737">
    <property type="term" value="C:cytoplasm"/>
    <property type="evidence" value="ECO:0007669"/>
    <property type="project" value="UniProtKB-SubCell"/>
</dbReference>
<comment type="pathway">
    <text evidence="3 17 18">Cell wall biogenesis; peptidoglycan biosynthesis.</text>
</comment>
<keyword evidence="17 18" id="KW-0131">Cell cycle</keyword>
<dbReference type="GO" id="GO:0071555">
    <property type="term" value="P:cell wall organization"/>
    <property type="evidence" value="ECO:0007669"/>
    <property type="project" value="UniProtKB-KW"/>
</dbReference>
<evidence type="ECO:0000256" key="18">
    <source>
        <dbReference type="RuleBase" id="RU003664"/>
    </source>
</evidence>
<evidence type="ECO:0000256" key="2">
    <source>
        <dbReference type="ARBA" id="ARBA00004496"/>
    </source>
</evidence>
<keyword evidence="10 17" id="KW-0067">ATP-binding</keyword>
<dbReference type="GO" id="GO:0005524">
    <property type="term" value="F:ATP binding"/>
    <property type="evidence" value="ECO:0007669"/>
    <property type="project" value="UniProtKB-UniRule"/>
</dbReference>
<sequence length="459" mass="49347">MKRVDCLVGARVLVLGLGESGYSAAVLLRRLGAHVVVNDQKPRDAVPLEKVADLERRGISVVLGSHPDDIVHAGVDWVVKNPGIPYTAPPVKQALALGIPVITEIELAYWVSEAPIIGITGSNGKTTTTTLVGHILRVEGRDVIVAGNIGRALCAAAVETRPNQLLVAELSSFQLLGTRTFRPWIGAVLNVYPAHLDYHGTFADYQRAKGRLFANQTHADHAVVNADCPASAELADGVRATVWAFSRRVPVDRGVFLRGDAAVFRGDGPEEVLFRIGDIALPGAHNVENVLAAALIARLAGASPAAIREAVRAFRGVEHRLEFVRELGGVRFYNDSKATNPEATKRALDAFEAPIVWIAGGLDRGLSFDSLIPSLKARVKAVVAYGQTAEQILETARRAGVDHRIRVETVEEAVPTAYAFAAPGDVVLLSPACASWDQFASYEERGRMFKAAVHRLIRG</sequence>